<dbReference type="PANTHER" id="PTHR43739:SF5">
    <property type="entry name" value="EXO-ALPHA-SIALIDASE"/>
    <property type="match status" value="1"/>
</dbReference>
<dbReference type="PANTHER" id="PTHR43739">
    <property type="entry name" value="XYLOGLUCANASE (EUROFUNG)"/>
    <property type="match status" value="1"/>
</dbReference>
<dbReference type="SUPFAM" id="SSF110296">
    <property type="entry name" value="Oligoxyloglucan reducing end-specific cellobiohydrolase"/>
    <property type="match status" value="1"/>
</dbReference>
<accession>A0A8J3N0W5</accession>
<comment type="caution">
    <text evidence="1">The sequence shown here is derived from an EMBL/GenBank/DDBJ whole genome shotgun (WGS) entry which is preliminary data.</text>
</comment>
<dbReference type="EMBL" id="BNJK01000001">
    <property type="protein sequence ID" value="GHO91943.1"/>
    <property type="molecule type" value="Genomic_DNA"/>
</dbReference>
<dbReference type="Gene3D" id="2.130.10.10">
    <property type="entry name" value="YVTN repeat-like/Quinoprotein amine dehydrogenase"/>
    <property type="match status" value="1"/>
</dbReference>
<keyword evidence="2" id="KW-1185">Reference proteome</keyword>
<dbReference type="InterPro" id="IPR002860">
    <property type="entry name" value="BNR_rpt"/>
</dbReference>
<dbReference type="CDD" id="cd15482">
    <property type="entry name" value="Sialidase_non-viral"/>
    <property type="match status" value="1"/>
</dbReference>
<proteinExistence type="predicted"/>
<dbReference type="Pfam" id="PF02012">
    <property type="entry name" value="BNR"/>
    <property type="match status" value="1"/>
</dbReference>
<dbReference type="InterPro" id="IPR015943">
    <property type="entry name" value="WD40/YVTN_repeat-like_dom_sf"/>
</dbReference>
<evidence type="ECO:0000313" key="1">
    <source>
        <dbReference type="EMBL" id="GHO91943.1"/>
    </source>
</evidence>
<dbReference type="RefSeq" id="WP_220202809.1">
    <property type="nucleotide sequence ID" value="NZ_BNJK01000001.1"/>
</dbReference>
<gene>
    <name evidence="1" type="ORF">KSF_019910</name>
</gene>
<reference evidence="1" key="1">
    <citation type="submission" date="2020-10" db="EMBL/GenBank/DDBJ databases">
        <title>Taxonomic study of unclassified bacteria belonging to the class Ktedonobacteria.</title>
        <authorList>
            <person name="Yabe S."/>
            <person name="Wang C.M."/>
            <person name="Zheng Y."/>
            <person name="Sakai Y."/>
            <person name="Cavaletti L."/>
            <person name="Monciardini P."/>
            <person name="Donadio S."/>
        </authorList>
    </citation>
    <scope>NUCLEOTIDE SEQUENCE</scope>
    <source>
        <strain evidence="1">ID150040</strain>
    </source>
</reference>
<dbReference type="Proteomes" id="UP000597444">
    <property type="component" value="Unassembled WGS sequence"/>
</dbReference>
<organism evidence="1 2">
    <name type="scientific">Reticulibacter mediterranei</name>
    <dbReference type="NCBI Taxonomy" id="2778369"/>
    <lineage>
        <taxon>Bacteria</taxon>
        <taxon>Bacillati</taxon>
        <taxon>Chloroflexota</taxon>
        <taxon>Ktedonobacteria</taxon>
        <taxon>Ktedonobacterales</taxon>
        <taxon>Reticulibacteraceae</taxon>
        <taxon>Reticulibacter</taxon>
    </lineage>
</organism>
<dbReference type="AlphaFoldDB" id="A0A8J3N0W5"/>
<evidence type="ECO:0000313" key="2">
    <source>
        <dbReference type="Proteomes" id="UP000597444"/>
    </source>
</evidence>
<sequence>MSISTYPKGTVVLAVSTASGLFLVTSQDRVTWRIEETALQNTSVYYSAFDPRNNYRLFASDKDASGPVLRYSDDFGQSWQEPKQGIRFSPESGLKLANIWMVEPGRANEPETLYAGTDHASLWTSHDAGETWEINQGLLSHPTFSNWMPGAGGMCLHSIVPDHSNASRMWVAISSVGCLRTDDGGETWAFANKNLCADYLPAPLPEYGFCVHRLIQHPTKADVLYQQNHQGEYKSLNGGDDWIDMRNNLPSEFGFPIAMDINHPDTLYTAVMNGEGRYNINNQFTIYRSDNAGDHWVELTEGLPGGEGVRIGVLRHGLATDSYDPCGVYAGTNTGQLFASNNRGDSWQQIATFLPRIHSVTATVLA</sequence>
<protein>
    <submittedName>
        <fullName evidence="1">Glycosyl hydrolase</fullName>
    </submittedName>
</protein>
<dbReference type="GO" id="GO:0010411">
    <property type="term" value="P:xyloglucan metabolic process"/>
    <property type="evidence" value="ECO:0007669"/>
    <property type="project" value="TreeGrafter"/>
</dbReference>
<dbReference type="GO" id="GO:0016787">
    <property type="term" value="F:hydrolase activity"/>
    <property type="evidence" value="ECO:0007669"/>
    <property type="project" value="UniProtKB-KW"/>
</dbReference>
<name>A0A8J3N0W5_9CHLR</name>
<keyword evidence="1" id="KW-0378">Hydrolase</keyword>
<dbReference type="InterPro" id="IPR052025">
    <property type="entry name" value="Xyloglucanase_GH74"/>
</dbReference>